<dbReference type="AlphaFoldDB" id="A0A7R9LYW2"/>
<feature type="domain" description="Potassium channel" evidence="2">
    <location>
        <begin position="1"/>
        <end position="42"/>
    </location>
</feature>
<proteinExistence type="predicted"/>
<dbReference type="Gene3D" id="6.10.140.1910">
    <property type="match status" value="1"/>
</dbReference>
<dbReference type="InterPro" id="IPR003937">
    <property type="entry name" value="K_chnl_volt-dep_KCNQ"/>
</dbReference>
<sequence length="116" mass="13154">VTLSTIGYGDRVPITWLGKLISSLFTVLGVAIFALPAGIIGTGLALKVEEEERNQQRKKKKVAAAVLIQCMWRCYKANANYVAVSSFFKHKPMDLFKRHDYENIANKFVRLTKFFI</sequence>
<evidence type="ECO:0000259" key="2">
    <source>
        <dbReference type="Pfam" id="PF07885"/>
    </source>
</evidence>
<dbReference type="EMBL" id="CAJPIZ010046420">
    <property type="protein sequence ID" value="CAG2122328.1"/>
    <property type="molecule type" value="Genomic_DNA"/>
</dbReference>
<dbReference type="Proteomes" id="UP000759131">
    <property type="component" value="Unassembled WGS sequence"/>
</dbReference>
<gene>
    <name evidence="3" type="ORF">OSB1V03_LOCUS22274</name>
</gene>
<protein>
    <recommendedName>
        <fullName evidence="2">Potassium channel domain-containing protein</fullName>
    </recommendedName>
</protein>
<dbReference type="Pfam" id="PF07885">
    <property type="entry name" value="Ion_trans_2"/>
    <property type="match status" value="1"/>
</dbReference>
<dbReference type="EMBL" id="OC900995">
    <property type="protein sequence ID" value="CAD7649180.1"/>
    <property type="molecule type" value="Genomic_DNA"/>
</dbReference>
<keyword evidence="1" id="KW-0472">Membrane</keyword>
<keyword evidence="1" id="KW-0812">Transmembrane</keyword>
<reference evidence="3" key="1">
    <citation type="submission" date="2020-11" db="EMBL/GenBank/DDBJ databases">
        <authorList>
            <person name="Tran Van P."/>
        </authorList>
    </citation>
    <scope>NUCLEOTIDE SEQUENCE</scope>
</reference>
<dbReference type="PANTHER" id="PTHR47735">
    <property type="entry name" value="POTASSIUM VOLTAGE-GATED CHANNEL SUBFAMILY KQT MEMBER 4"/>
    <property type="match status" value="1"/>
</dbReference>
<keyword evidence="1" id="KW-1133">Transmembrane helix</keyword>
<dbReference type="Gene3D" id="1.10.287.70">
    <property type="match status" value="1"/>
</dbReference>
<name>A0A7R9LYW2_9ACAR</name>
<dbReference type="OrthoDB" id="6421032at2759"/>
<evidence type="ECO:0000256" key="1">
    <source>
        <dbReference type="SAM" id="Phobius"/>
    </source>
</evidence>
<evidence type="ECO:0000313" key="3">
    <source>
        <dbReference type="EMBL" id="CAD7649180.1"/>
    </source>
</evidence>
<dbReference type="InterPro" id="IPR013099">
    <property type="entry name" value="K_chnl_dom"/>
</dbReference>
<keyword evidence="4" id="KW-1185">Reference proteome</keyword>
<dbReference type="SUPFAM" id="SSF81324">
    <property type="entry name" value="Voltage-gated potassium channels"/>
    <property type="match status" value="1"/>
</dbReference>
<evidence type="ECO:0000313" key="4">
    <source>
        <dbReference type="Proteomes" id="UP000759131"/>
    </source>
</evidence>
<dbReference type="GO" id="GO:0008076">
    <property type="term" value="C:voltage-gated potassium channel complex"/>
    <property type="evidence" value="ECO:0007669"/>
    <property type="project" value="TreeGrafter"/>
</dbReference>
<dbReference type="PANTHER" id="PTHR47735:SF9">
    <property type="entry name" value="POTASSIUM VOLTAGE-GATED CHANNEL SUBFAMILY KQT MEMBER 4-LIKE ISOFORM X1"/>
    <property type="match status" value="1"/>
</dbReference>
<accession>A0A7R9LYW2</accession>
<feature type="transmembrane region" description="Helical" evidence="1">
    <location>
        <begin position="20"/>
        <end position="46"/>
    </location>
</feature>
<feature type="non-terminal residue" evidence="3">
    <location>
        <position position="1"/>
    </location>
</feature>
<feature type="non-terminal residue" evidence="3">
    <location>
        <position position="116"/>
    </location>
</feature>
<organism evidence="3">
    <name type="scientific">Medioppia subpectinata</name>
    <dbReference type="NCBI Taxonomy" id="1979941"/>
    <lineage>
        <taxon>Eukaryota</taxon>
        <taxon>Metazoa</taxon>
        <taxon>Ecdysozoa</taxon>
        <taxon>Arthropoda</taxon>
        <taxon>Chelicerata</taxon>
        <taxon>Arachnida</taxon>
        <taxon>Acari</taxon>
        <taxon>Acariformes</taxon>
        <taxon>Sarcoptiformes</taxon>
        <taxon>Oribatida</taxon>
        <taxon>Brachypylina</taxon>
        <taxon>Oppioidea</taxon>
        <taxon>Oppiidae</taxon>
        <taxon>Medioppia</taxon>
    </lineage>
</organism>
<dbReference type="GO" id="GO:0005249">
    <property type="term" value="F:voltage-gated potassium channel activity"/>
    <property type="evidence" value="ECO:0007669"/>
    <property type="project" value="InterPro"/>
</dbReference>